<protein>
    <submittedName>
        <fullName evidence="3">Uncharacterized protein</fullName>
    </submittedName>
</protein>
<evidence type="ECO:0000256" key="1">
    <source>
        <dbReference type="SAM" id="Coils"/>
    </source>
</evidence>
<gene>
    <name evidence="3" type="ORF">CSX02_00235</name>
</gene>
<feature type="region of interest" description="Disordered" evidence="2">
    <location>
        <begin position="173"/>
        <end position="215"/>
    </location>
</feature>
<dbReference type="InterPro" id="IPR046097">
    <property type="entry name" value="DUF6033"/>
</dbReference>
<proteinExistence type="predicted"/>
<organism evidence="3 4">
    <name type="scientific">Agathobacter ruminis</name>
    <dbReference type="NCBI Taxonomy" id="1712665"/>
    <lineage>
        <taxon>Bacteria</taxon>
        <taxon>Bacillati</taxon>
        <taxon>Bacillota</taxon>
        <taxon>Clostridia</taxon>
        <taxon>Lachnospirales</taxon>
        <taxon>Lachnospiraceae</taxon>
        <taxon>Agathobacter</taxon>
    </lineage>
</organism>
<feature type="coiled-coil region" evidence="1">
    <location>
        <begin position="111"/>
        <end position="138"/>
    </location>
</feature>
<name>A0A2G3E737_9FIRM</name>
<dbReference type="Pfam" id="PF19498">
    <property type="entry name" value="DUF6033"/>
    <property type="match status" value="1"/>
</dbReference>
<feature type="compositionally biased region" description="Basic and acidic residues" evidence="2">
    <location>
        <begin position="21"/>
        <end position="35"/>
    </location>
</feature>
<feature type="region of interest" description="Disordered" evidence="2">
    <location>
        <begin position="21"/>
        <end position="55"/>
    </location>
</feature>
<evidence type="ECO:0000256" key="2">
    <source>
        <dbReference type="SAM" id="MobiDB-lite"/>
    </source>
</evidence>
<dbReference type="Proteomes" id="UP000224563">
    <property type="component" value="Unassembled WGS sequence"/>
</dbReference>
<feature type="compositionally biased region" description="Basic and acidic residues" evidence="2">
    <location>
        <begin position="173"/>
        <end position="209"/>
    </location>
</feature>
<dbReference type="AlphaFoldDB" id="A0A2G3E737"/>
<sequence length="249" mass="28093">MSKIGGYTSFDVGFQKNIYEKAKPENKRTDKKPVEKYGAAQKTASKQPELSQGAKDLLNEMQKKYGDMDFFVADYSSDDEAQKYLSRGSKDYSVLIEPELLEKMAADESVKEKYLGIIDDAKNKISEVKDEVAKLDDGEDGVKKADIKNIGFSVKSDGSVSFFAELEKSSADQKKRIDQAREDKKAQKKEEEKEAKAKKLKEQQEDRVKRSVVRGGSADELIKKIREVDWDKVVEEVRPRAGAKIDFGV</sequence>
<evidence type="ECO:0000313" key="4">
    <source>
        <dbReference type="Proteomes" id="UP000224563"/>
    </source>
</evidence>
<reference evidence="3 4" key="1">
    <citation type="submission" date="2017-10" db="EMBL/GenBank/DDBJ databases">
        <title>Resolving the taxonomy of Roseburia spp., Eubacterium rectale and Agathobacter spp. through phylogenomic analysis.</title>
        <authorList>
            <person name="Sheridan P.O."/>
            <person name="Walker A.W."/>
            <person name="Duncan S.H."/>
            <person name="Scott K.P."/>
            <person name="Toole P.W.O."/>
            <person name="Luis P."/>
            <person name="Flint H.J."/>
        </authorList>
    </citation>
    <scope>NUCLEOTIDE SEQUENCE [LARGE SCALE GENOMIC DNA]</scope>
    <source>
        <strain evidence="3 4">JK623</strain>
    </source>
</reference>
<dbReference type="RefSeq" id="WP_099385178.1">
    <property type="nucleotide sequence ID" value="NZ_JANSWH010000050.1"/>
</dbReference>
<keyword evidence="1" id="KW-0175">Coiled coil</keyword>
<keyword evidence="4" id="KW-1185">Reference proteome</keyword>
<accession>A0A2G3E737</accession>
<dbReference type="EMBL" id="PDYG01000001">
    <property type="protein sequence ID" value="PHU38913.1"/>
    <property type="molecule type" value="Genomic_DNA"/>
</dbReference>
<reference evidence="3 4" key="2">
    <citation type="submission" date="2017-10" db="EMBL/GenBank/DDBJ databases">
        <authorList>
            <person name="Banno H."/>
            <person name="Chua N.-H."/>
        </authorList>
    </citation>
    <scope>NUCLEOTIDE SEQUENCE [LARGE SCALE GENOMIC DNA]</scope>
    <source>
        <strain evidence="3 4">JK623</strain>
    </source>
</reference>
<evidence type="ECO:0000313" key="3">
    <source>
        <dbReference type="EMBL" id="PHU38913.1"/>
    </source>
</evidence>
<comment type="caution">
    <text evidence="3">The sequence shown here is derived from an EMBL/GenBank/DDBJ whole genome shotgun (WGS) entry which is preliminary data.</text>
</comment>